<reference evidence="7 8" key="1">
    <citation type="submission" date="2024-06" db="EMBL/GenBank/DDBJ databases">
        <title>Chitinophaga defluvii sp. nov., isolated from municipal sewage.</title>
        <authorList>
            <person name="Zhang L."/>
        </authorList>
    </citation>
    <scope>NUCLEOTIDE SEQUENCE [LARGE SCALE GENOMIC DNA]</scope>
    <source>
        <strain evidence="7 8">H8</strain>
    </source>
</reference>
<evidence type="ECO:0000256" key="2">
    <source>
        <dbReference type="ARBA" id="ARBA00009865"/>
    </source>
</evidence>
<proteinExistence type="inferred from homology"/>
<dbReference type="Gene3D" id="3.20.20.190">
    <property type="entry name" value="Phosphatidylinositol (PI) phosphodiesterase"/>
    <property type="match status" value="1"/>
</dbReference>
<keyword evidence="8" id="KW-1185">Reference proteome</keyword>
<feature type="signal peptide" evidence="6">
    <location>
        <begin position="1"/>
        <end position="19"/>
    </location>
</feature>
<accession>A0ABV2T748</accession>
<comment type="pathway">
    <text evidence="1">Glycan metabolism; L-arabinan degradation.</text>
</comment>
<dbReference type="EMBL" id="JBEXAC010000001">
    <property type="protein sequence ID" value="MET6997984.1"/>
    <property type="molecule type" value="Genomic_DNA"/>
</dbReference>
<evidence type="ECO:0000256" key="4">
    <source>
        <dbReference type="ARBA" id="ARBA00023295"/>
    </source>
</evidence>
<dbReference type="PANTHER" id="PTHR43301:SF3">
    <property type="entry name" value="ARABINAN ENDO-1,5-ALPHA-L-ARABINOSIDASE A-RELATED"/>
    <property type="match status" value="1"/>
</dbReference>
<organism evidence="7 8">
    <name type="scientific">Chitinophaga defluvii</name>
    <dbReference type="NCBI Taxonomy" id="3163343"/>
    <lineage>
        <taxon>Bacteria</taxon>
        <taxon>Pseudomonadati</taxon>
        <taxon>Bacteroidota</taxon>
        <taxon>Chitinophagia</taxon>
        <taxon>Chitinophagales</taxon>
        <taxon>Chitinophagaceae</taxon>
        <taxon>Chitinophaga</taxon>
    </lineage>
</organism>
<dbReference type="InterPro" id="IPR017946">
    <property type="entry name" value="PLC-like_Pdiesterase_TIM-brl"/>
</dbReference>
<dbReference type="SUPFAM" id="SSF75005">
    <property type="entry name" value="Arabinanase/levansucrase/invertase"/>
    <property type="match status" value="1"/>
</dbReference>
<dbReference type="InterPro" id="IPR050727">
    <property type="entry name" value="GH43_arabinanases"/>
</dbReference>
<sequence length="572" mass="65019">MLKKLRFLFLLLTVTGLHAQPHAQNAWLFAYFKDNGADGLHLAYSHNGYTWKAMNQDKAVLAPTAGHDKLMRDPCIIKGSDGKFHMVWTVSWNEKGIGYASSPDLLNWSEQQYIPVMAQEKDALNCWAPEITYDAVHQEYMIYWATTIPGRFKAGANSGDDKYNHRIYYTTTRDFKHFSKTRLLYDHGFNVIDASIVRYRDQYVMFLKDETRTPPQKNIRIAVSKHLKGPYSKPGVPITGAYWAEGPTTLQIDGKWIVYFDKYTSGKMGGVSSPDLQQWTDISEQLSFPQGMRHGTVFPVTMDELKRVVQQFDTSTSSIGLSNKGGGALSPHVYSMSMAHSHNDYERSKPFYEAAALKCGSIEADIHLKAGTLYVAHDEEDIQPQRTFEQLYLRPVLKQMARNHGKVYADGSPLQLLVDIKTDATTTLQALQRMLMPYRNYFDKSKNPYAVTIVLSGNVPPASEWHHYDPIFFFDGRPNIMYDSTAMKRVALISANFRDYAPLNNAKDSVSPANWIKLQEVVNQAHKAGKPFRFWGTGSDAYNYQRLLELGVNYIGTDQPGGLYETLQTWNK</sequence>
<name>A0ABV2T748_9BACT</name>
<protein>
    <submittedName>
        <fullName evidence="7">Family 43 glycosylhydrolase</fullName>
    </submittedName>
</protein>
<dbReference type="Gene3D" id="2.115.10.20">
    <property type="entry name" value="Glycosyl hydrolase domain, family 43"/>
    <property type="match status" value="2"/>
</dbReference>
<dbReference type="Proteomes" id="UP001549749">
    <property type="component" value="Unassembled WGS sequence"/>
</dbReference>
<dbReference type="SUPFAM" id="SSF51695">
    <property type="entry name" value="PLC-like phosphodiesterases"/>
    <property type="match status" value="1"/>
</dbReference>
<dbReference type="CDD" id="cd08983">
    <property type="entry name" value="GH43_Bt3655-like"/>
    <property type="match status" value="1"/>
</dbReference>
<keyword evidence="6" id="KW-0732">Signal</keyword>
<feature type="chain" id="PRO_5046200092" evidence="6">
    <location>
        <begin position="20"/>
        <end position="572"/>
    </location>
</feature>
<gene>
    <name evidence="7" type="ORF">ABR189_11415</name>
</gene>
<comment type="caution">
    <text evidence="7">The sequence shown here is derived from an EMBL/GenBank/DDBJ whole genome shotgun (WGS) entry which is preliminary data.</text>
</comment>
<dbReference type="InterPro" id="IPR023296">
    <property type="entry name" value="Glyco_hydro_beta-prop_sf"/>
</dbReference>
<dbReference type="RefSeq" id="WP_354660619.1">
    <property type="nucleotide sequence ID" value="NZ_JBEXAC010000001.1"/>
</dbReference>
<comment type="similarity">
    <text evidence="2 5">Belongs to the glycosyl hydrolase 43 family.</text>
</comment>
<keyword evidence="3 5" id="KW-0378">Hydrolase</keyword>
<dbReference type="PANTHER" id="PTHR43301">
    <property type="entry name" value="ARABINAN ENDO-1,5-ALPHA-L-ARABINOSIDASE"/>
    <property type="match status" value="1"/>
</dbReference>
<dbReference type="Pfam" id="PF04616">
    <property type="entry name" value="Glyco_hydro_43"/>
    <property type="match status" value="1"/>
</dbReference>
<evidence type="ECO:0000256" key="3">
    <source>
        <dbReference type="ARBA" id="ARBA00022801"/>
    </source>
</evidence>
<evidence type="ECO:0000313" key="8">
    <source>
        <dbReference type="Proteomes" id="UP001549749"/>
    </source>
</evidence>
<evidence type="ECO:0000256" key="5">
    <source>
        <dbReference type="RuleBase" id="RU361187"/>
    </source>
</evidence>
<keyword evidence="4 5" id="KW-0326">Glycosidase</keyword>
<dbReference type="InterPro" id="IPR006710">
    <property type="entry name" value="Glyco_hydro_43"/>
</dbReference>
<evidence type="ECO:0000256" key="6">
    <source>
        <dbReference type="SAM" id="SignalP"/>
    </source>
</evidence>
<evidence type="ECO:0000256" key="1">
    <source>
        <dbReference type="ARBA" id="ARBA00004834"/>
    </source>
</evidence>
<evidence type="ECO:0000313" key="7">
    <source>
        <dbReference type="EMBL" id="MET6997984.1"/>
    </source>
</evidence>